<protein>
    <recommendedName>
        <fullName evidence="1">ATP phosphoribosyltransferase</fullName>
    </recommendedName>
</protein>
<dbReference type="STRING" id="196109.A0A136ILL4"/>
<name>A0A136ILL4_9PEZI</name>
<dbReference type="Gene3D" id="3.30.70.120">
    <property type="match status" value="1"/>
</dbReference>
<organism evidence="3 4">
    <name type="scientific">Microdochium bolleyi</name>
    <dbReference type="NCBI Taxonomy" id="196109"/>
    <lineage>
        <taxon>Eukaryota</taxon>
        <taxon>Fungi</taxon>
        <taxon>Dikarya</taxon>
        <taxon>Ascomycota</taxon>
        <taxon>Pezizomycotina</taxon>
        <taxon>Sordariomycetes</taxon>
        <taxon>Xylariomycetidae</taxon>
        <taxon>Xylariales</taxon>
        <taxon>Microdochiaceae</taxon>
        <taxon>Microdochium</taxon>
    </lineage>
</organism>
<dbReference type="PANTHER" id="PTHR41774:SF1">
    <property type="entry name" value="NGG1P INTERACTING FACTOR NIF3"/>
    <property type="match status" value="1"/>
</dbReference>
<evidence type="ECO:0000313" key="3">
    <source>
        <dbReference type="EMBL" id="KXJ85850.1"/>
    </source>
</evidence>
<feature type="region of interest" description="Disordered" evidence="2">
    <location>
        <begin position="1"/>
        <end position="43"/>
    </location>
</feature>
<reference evidence="4" key="1">
    <citation type="submission" date="2016-02" db="EMBL/GenBank/DDBJ databases">
        <title>Draft genome sequence of Microdochium bolleyi, a fungal endophyte of beachgrass.</title>
        <authorList>
            <consortium name="DOE Joint Genome Institute"/>
            <person name="David A.S."/>
            <person name="May G."/>
            <person name="Haridas S."/>
            <person name="Lim J."/>
            <person name="Wang M."/>
            <person name="Labutti K."/>
            <person name="Lipzen A."/>
            <person name="Barry K."/>
            <person name="Grigoriev I.V."/>
        </authorList>
    </citation>
    <scope>NUCLEOTIDE SEQUENCE [LARGE SCALE GENOMIC DNA]</scope>
    <source>
        <strain evidence="4">J235TASD1</strain>
    </source>
</reference>
<proteinExistence type="predicted"/>
<feature type="compositionally biased region" description="Pro residues" evidence="2">
    <location>
        <begin position="34"/>
        <end position="43"/>
    </location>
</feature>
<evidence type="ECO:0000313" key="4">
    <source>
        <dbReference type="Proteomes" id="UP000070501"/>
    </source>
</evidence>
<dbReference type="InterPro" id="IPR015867">
    <property type="entry name" value="N-reg_PII/ATP_PRibTrfase_C"/>
</dbReference>
<evidence type="ECO:0000256" key="2">
    <source>
        <dbReference type="SAM" id="MobiDB-lite"/>
    </source>
</evidence>
<keyword evidence="4" id="KW-1185">Reference proteome</keyword>
<dbReference type="PANTHER" id="PTHR41774">
    <property type="match status" value="1"/>
</dbReference>
<sequence length="154" mass="16592">MSHNPFMQPSGSSSGPLGPGPAPDPRGKGQSTSAPPPPPPPGYSPPTVYRLVFFAPKEHVKKCEDAIFAVGAGRSLNGEYAEAVACYKDGFQKYRPRGMAPTFARRQDVGYRVETTCVGKDVARKAVEALVAVLPHPEMSYQLFKVESLDSLLE</sequence>
<dbReference type="InParanoid" id="A0A136ILL4"/>
<accession>A0A136ILL4</accession>
<dbReference type="AlphaFoldDB" id="A0A136ILL4"/>
<dbReference type="EMBL" id="KQ964273">
    <property type="protein sequence ID" value="KXJ85850.1"/>
    <property type="molecule type" value="Genomic_DNA"/>
</dbReference>
<dbReference type="OrthoDB" id="4738472at2759"/>
<dbReference type="Proteomes" id="UP000070501">
    <property type="component" value="Unassembled WGS sequence"/>
</dbReference>
<gene>
    <name evidence="3" type="ORF">Micbo1qcDRAFT_237246</name>
</gene>
<evidence type="ECO:0000256" key="1">
    <source>
        <dbReference type="ARBA" id="ARBA00020998"/>
    </source>
</evidence>